<name>T1JLY2_STRMM</name>
<reference evidence="1" key="2">
    <citation type="submission" date="2015-02" db="UniProtKB">
        <authorList>
            <consortium name="EnsemblMetazoa"/>
        </authorList>
    </citation>
    <scope>IDENTIFICATION</scope>
</reference>
<dbReference type="EnsemblMetazoa" id="SMAR014862-RA">
    <property type="protein sequence ID" value="SMAR014862-PA"/>
    <property type="gene ID" value="SMAR014862"/>
</dbReference>
<organism evidence="1 2">
    <name type="scientific">Strigamia maritima</name>
    <name type="common">European centipede</name>
    <name type="synonym">Geophilus maritimus</name>
    <dbReference type="NCBI Taxonomy" id="126957"/>
    <lineage>
        <taxon>Eukaryota</taxon>
        <taxon>Metazoa</taxon>
        <taxon>Ecdysozoa</taxon>
        <taxon>Arthropoda</taxon>
        <taxon>Myriapoda</taxon>
        <taxon>Chilopoda</taxon>
        <taxon>Pleurostigmophora</taxon>
        <taxon>Geophilomorpha</taxon>
        <taxon>Linotaeniidae</taxon>
        <taxon>Strigamia</taxon>
    </lineage>
</organism>
<protein>
    <submittedName>
        <fullName evidence="1">Uncharacterized protein</fullName>
    </submittedName>
</protein>
<sequence>MLRRWRQDDIPRTSIVSLGRTISQLQLDQKLNFVTWVFHTQPHLPIKFLTTSIW</sequence>
<evidence type="ECO:0000313" key="2">
    <source>
        <dbReference type="Proteomes" id="UP000014500"/>
    </source>
</evidence>
<dbReference type="AlphaFoldDB" id="T1JLY2"/>
<dbReference type="EMBL" id="JH431954">
    <property type="status" value="NOT_ANNOTATED_CDS"/>
    <property type="molecule type" value="Genomic_DNA"/>
</dbReference>
<dbReference type="HOGENOM" id="CLU_3052899_0_0_1"/>
<reference evidence="2" key="1">
    <citation type="submission" date="2011-05" db="EMBL/GenBank/DDBJ databases">
        <authorList>
            <person name="Richards S.R."/>
            <person name="Qu J."/>
            <person name="Jiang H."/>
            <person name="Jhangiani S.N."/>
            <person name="Agravi P."/>
            <person name="Goodspeed R."/>
            <person name="Gross S."/>
            <person name="Mandapat C."/>
            <person name="Jackson L."/>
            <person name="Mathew T."/>
            <person name="Pu L."/>
            <person name="Thornton R."/>
            <person name="Saada N."/>
            <person name="Wilczek-Boney K.B."/>
            <person name="Lee S."/>
            <person name="Kovar C."/>
            <person name="Wu Y."/>
            <person name="Scherer S.E."/>
            <person name="Worley K.C."/>
            <person name="Muzny D.M."/>
            <person name="Gibbs R."/>
        </authorList>
    </citation>
    <scope>NUCLEOTIDE SEQUENCE</scope>
    <source>
        <strain evidence="2">Brora</strain>
    </source>
</reference>
<keyword evidence="2" id="KW-1185">Reference proteome</keyword>
<evidence type="ECO:0000313" key="1">
    <source>
        <dbReference type="EnsemblMetazoa" id="SMAR014862-PA"/>
    </source>
</evidence>
<dbReference type="Proteomes" id="UP000014500">
    <property type="component" value="Unassembled WGS sequence"/>
</dbReference>
<accession>T1JLY2</accession>
<proteinExistence type="predicted"/>